<dbReference type="Proteomes" id="UP001234585">
    <property type="component" value="Chromosome"/>
</dbReference>
<protein>
    <submittedName>
        <fullName evidence="2">Uncharacterized protein</fullName>
    </submittedName>
</protein>
<feature type="compositionally biased region" description="Basic and acidic residues" evidence="1">
    <location>
        <begin position="42"/>
        <end position="59"/>
    </location>
</feature>
<proteinExistence type="predicted"/>
<dbReference type="EMBL" id="CP132302">
    <property type="protein sequence ID" value="WLR95909.1"/>
    <property type="molecule type" value="Genomic_DNA"/>
</dbReference>
<feature type="region of interest" description="Disordered" evidence="1">
    <location>
        <begin position="42"/>
        <end position="106"/>
    </location>
</feature>
<evidence type="ECO:0000313" key="2">
    <source>
        <dbReference type="EMBL" id="WLR95909.1"/>
    </source>
</evidence>
<accession>A0AA50DAV8</accession>
<gene>
    <name evidence="2" type="ORF">Q9313_09125</name>
</gene>
<feature type="compositionally biased region" description="Acidic residues" evidence="1">
    <location>
        <begin position="88"/>
        <end position="104"/>
    </location>
</feature>
<dbReference type="RefSeq" id="WP_306036425.1">
    <property type="nucleotide sequence ID" value="NZ_CP132302.1"/>
</dbReference>
<dbReference type="AlphaFoldDB" id="A0AA50DAV8"/>
<name>A0AA50DAV8_9HYPH</name>
<evidence type="ECO:0000313" key="3">
    <source>
        <dbReference type="Proteomes" id="UP001234585"/>
    </source>
</evidence>
<organism evidence="2 3">
    <name type="scientific">Shinella sumterensis</name>
    <dbReference type="NCBI Taxonomy" id="1967501"/>
    <lineage>
        <taxon>Bacteria</taxon>
        <taxon>Pseudomonadati</taxon>
        <taxon>Pseudomonadota</taxon>
        <taxon>Alphaproteobacteria</taxon>
        <taxon>Hyphomicrobiales</taxon>
        <taxon>Rhizobiaceae</taxon>
        <taxon>Shinella</taxon>
    </lineage>
</organism>
<reference evidence="2 3" key="1">
    <citation type="submission" date="2023-08" db="EMBL/GenBank/DDBJ databases">
        <title>Pathogen: clinical or host-associated sample.</title>
        <authorList>
            <person name="Hergert J."/>
            <person name="Casey R."/>
            <person name="Wagner J."/>
            <person name="Young E.L."/>
            <person name="Oakeson K.F."/>
        </authorList>
    </citation>
    <scope>NUCLEOTIDE SEQUENCE [LARGE SCALE GENOMIC DNA]</scope>
    <source>
        <strain evidence="2 3">1760953</strain>
    </source>
</reference>
<evidence type="ECO:0000256" key="1">
    <source>
        <dbReference type="SAM" id="MobiDB-lite"/>
    </source>
</evidence>
<keyword evidence="3" id="KW-1185">Reference proteome</keyword>
<sequence length="261" mass="28421">MRIPTDGKTLLRGSLIVLSALFATTALTLPARPAFALSELKKEEVEVPQKPAEGEKAAPVEEEQENATPVELPQPDPLIRKRDSVTEPADEPAVTDDKPAEEEPQAPVEVLYDIEKAPEPVRRMRQLIVEAAASGDIERLRPLLGKGVTETQVSMVESQEGPVETLKGQSGDSDGIEVLAILLDVLAAGYVHVGQGTPDEMYVWPYFTAKPLAGLTPPEKVELLRIVTAGDFADMQEFGSYNFYRVGIAPDGQWKFFVTGD</sequence>